<evidence type="ECO:0000256" key="1">
    <source>
        <dbReference type="ARBA" id="ARBA00004123"/>
    </source>
</evidence>
<dbReference type="InterPro" id="IPR038753">
    <property type="entry name" value="NFKBIL1"/>
</dbReference>
<evidence type="ECO:0000256" key="5">
    <source>
        <dbReference type="ARBA" id="ARBA00023242"/>
    </source>
</evidence>
<organism evidence="7 8">
    <name type="scientific">Rhodofomes roseus</name>
    <dbReference type="NCBI Taxonomy" id="34475"/>
    <lineage>
        <taxon>Eukaryota</taxon>
        <taxon>Fungi</taxon>
        <taxon>Dikarya</taxon>
        <taxon>Basidiomycota</taxon>
        <taxon>Agaricomycotina</taxon>
        <taxon>Agaricomycetes</taxon>
        <taxon>Polyporales</taxon>
        <taxon>Rhodofomes</taxon>
    </lineage>
</organism>
<accession>A0A4Y9XYH9</accession>
<evidence type="ECO:0000313" key="8">
    <source>
        <dbReference type="Proteomes" id="UP000298390"/>
    </source>
</evidence>
<evidence type="ECO:0000256" key="2">
    <source>
        <dbReference type="ARBA" id="ARBA00022553"/>
    </source>
</evidence>
<keyword evidence="5" id="KW-0539">Nucleus</keyword>
<protein>
    <submittedName>
        <fullName evidence="7">Uncharacterized protein</fullName>
    </submittedName>
</protein>
<keyword evidence="2" id="KW-0597">Phosphoprotein</keyword>
<dbReference type="GO" id="GO:0005634">
    <property type="term" value="C:nucleus"/>
    <property type="evidence" value="ECO:0007669"/>
    <property type="project" value="UniProtKB-SubCell"/>
</dbReference>
<feature type="coiled-coil region" evidence="6">
    <location>
        <begin position="54"/>
        <end position="97"/>
    </location>
</feature>
<dbReference type="PANTHER" id="PTHR15263:SF1">
    <property type="entry name" value="NF-KAPPA-B INHIBITOR-LIKE PROTEIN 1"/>
    <property type="match status" value="1"/>
</dbReference>
<dbReference type="Proteomes" id="UP000298390">
    <property type="component" value="Unassembled WGS sequence"/>
</dbReference>
<dbReference type="EMBL" id="SEKV01000725">
    <property type="protein sequence ID" value="TFY54211.1"/>
    <property type="molecule type" value="Genomic_DNA"/>
</dbReference>
<keyword evidence="3" id="KW-0677">Repeat</keyword>
<evidence type="ECO:0000256" key="4">
    <source>
        <dbReference type="ARBA" id="ARBA00023043"/>
    </source>
</evidence>
<dbReference type="GO" id="GO:0043124">
    <property type="term" value="P:negative regulation of canonical NF-kappaB signal transduction"/>
    <property type="evidence" value="ECO:0007669"/>
    <property type="project" value="InterPro"/>
</dbReference>
<comment type="caution">
    <text evidence="7">The sequence shown here is derived from an EMBL/GenBank/DDBJ whole genome shotgun (WGS) entry which is preliminary data.</text>
</comment>
<keyword evidence="6" id="KW-0175">Coiled coil</keyword>
<dbReference type="PANTHER" id="PTHR15263">
    <property type="entry name" value="I-KAPPA-B-LIKE PROTEIN IKBL"/>
    <property type="match status" value="1"/>
</dbReference>
<dbReference type="AlphaFoldDB" id="A0A4Y9XYH9"/>
<evidence type="ECO:0000256" key="3">
    <source>
        <dbReference type="ARBA" id="ARBA00022737"/>
    </source>
</evidence>
<gene>
    <name evidence="7" type="ORF">EVJ58_g8992</name>
</gene>
<name>A0A4Y9XYH9_9APHY</name>
<proteinExistence type="predicted"/>
<evidence type="ECO:0000256" key="6">
    <source>
        <dbReference type="SAM" id="Coils"/>
    </source>
</evidence>
<reference evidence="7 8" key="1">
    <citation type="submission" date="2019-01" db="EMBL/GenBank/DDBJ databases">
        <title>Genome sequencing of the rare red list fungi Fomitopsis rosea.</title>
        <authorList>
            <person name="Buettner E."/>
            <person name="Kellner H."/>
        </authorList>
    </citation>
    <scope>NUCLEOTIDE SEQUENCE [LARGE SCALE GENOMIC DNA]</scope>
    <source>
        <strain evidence="7 8">DSM 105464</strain>
    </source>
</reference>
<evidence type="ECO:0000313" key="7">
    <source>
        <dbReference type="EMBL" id="TFY54211.1"/>
    </source>
</evidence>
<keyword evidence="4" id="KW-0040">ANK repeat</keyword>
<sequence>MQPNKANANKNKPRPSVPWTKGYFAFPPTVTPDGRVVFTFAVNGKTEDPQILREREEKAARAAEAERLERLKEEAWQERLRRDAQLREERLAQERAEALIGEMDWVRKGGSLRDANGRRDMVRTEQLRAQVRMLDEEARLMNLWSGYETRWRAMLAGTGPVTFANVPWPLPVALKTVDELVPAALEEFLFGSLRLKDNTVTRRERMRASLLRWHPDKLSVLMSRVVEEDEAVVREGIHTVFRHLKAMQDSDRRSPDSAAGKS</sequence>
<comment type="subcellular location">
    <subcellularLocation>
        <location evidence="1">Nucleus</location>
    </subcellularLocation>
</comment>
<dbReference type="STRING" id="34475.A0A4Y9XYH9"/>